<comment type="caution">
    <text evidence="1">The sequence shown here is derived from an EMBL/GenBank/DDBJ whole genome shotgun (WGS) entry which is preliminary data.</text>
</comment>
<sequence>MLIIFSCENEKHSGNKEYQSQQVTKEVINDVAEERPRQISCYFDNYSWQKEIVEKKTKSIKDYFLLLPMDIVNCEPLFSEESLESRKQFITKENIKNGYLEAEGMQLALFKDRNKNIDIIAVQRGKSGIGTTCGGVNTLLQFDEEKKCWIYRNDLLPEDKKLEEIQEDYISRNNYEMALPYYILPEVGTTIKVFDEENESTIYNLKWDGSKFSVETI</sequence>
<dbReference type="Proteomes" id="UP000240608">
    <property type="component" value="Unassembled WGS sequence"/>
</dbReference>
<evidence type="ECO:0000313" key="2">
    <source>
        <dbReference type="Proteomes" id="UP000240608"/>
    </source>
</evidence>
<gene>
    <name evidence="1" type="ORF">C9994_12640</name>
</gene>
<organism evidence="1 2">
    <name type="scientific">Marivirga lumbricoides</name>
    <dbReference type="NCBI Taxonomy" id="1046115"/>
    <lineage>
        <taxon>Bacteria</taxon>
        <taxon>Pseudomonadati</taxon>
        <taxon>Bacteroidota</taxon>
        <taxon>Cytophagia</taxon>
        <taxon>Cytophagales</taxon>
        <taxon>Marivirgaceae</taxon>
        <taxon>Marivirga</taxon>
    </lineage>
</organism>
<proteinExistence type="predicted"/>
<name>A0A2T4DJA2_9BACT</name>
<dbReference type="EMBL" id="PYVU01000149">
    <property type="protein sequence ID" value="PTB93872.1"/>
    <property type="molecule type" value="Genomic_DNA"/>
</dbReference>
<dbReference type="AlphaFoldDB" id="A0A2T4DJA2"/>
<evidence type="ECO:0000313" key="1">
    <source>
        <dbReference type="EMBL" id="PTB93872.1"/>
    </source>
</evidence>
<reference evidence="1 2" key="1">
    <citation type="submission" date="2018-03" db="EMBL/GenBank/DDBJ databases">
        <title>Cross-interface Injection: A General Nanoliter Liquid Handling Method Applied to Single Cells Genome Amplification Automated Nanoliter Liquid Handling Applied to Single Cell Multiple Displacement Amplification.</title>
        <authorList>
            <person name="Yun J."/>
            <person name="Xu P."/>
            <person name="Xu J."/>
            <person name="Dai X."/>
            <person name="Wang Y."/>
            <person name="Zheng X."/>
            <person name="Cao C."/>
            <person name="Yi Q."/>
            <person name="Zhu Y."/>
            <person name="Wang L."/>
            <person name="Dong Z."/>
            <person name="Huang Y."/>
            <person name="Huang L."/>
            <person name="Du W."/>
        </authorList>
    </citation>
    <scope>NUCLEOTIDE SEQUENCE [LARGE SCALE GENOMIC DNA]</scope>
    <source>
        <strain evidence="1 2">Z-D1-2</strain>
    </source>
</reference>
<accession>A0A2T4DJA2</accession>
<protein>
    <submittedName>
        <fullName evidence="1">Uncharacterized protein</fullName>
    </submittedName>
</protein>